<dbReference type="EMBL" id="BMPI01000034">
    <property type="protein sequence ID" value="GGM51272.1"/>
    <property type="molecule type" value="Genomic_DNA"/>
</dbReference>
<dbReference type="SUPFAM" id="SSF55729">
    <property type="entry name" value="Acyl-CoA N-acyltransferases (Nat)"/>
    <property type="match status" value="1"/>
</dbReference>
<organism evidence="2 3">
    <name type="scientific">Dactylosporangium sucinum</name>
    <dbReference type="NCBI Taxonomy" id="1424081"/>
    <lineage>
        <taxon>Bacteria</taxon>
        <taxon>Bacillati</taxon>
        <taxon>Actinomycetota</taxon>
        <taxon>Actinomycetes</taxon>
        <taxon>Micromonosporales</taxon>
        <taxon>Micromonosporaceae</taxon>
        <taxon>Dactylosporangium</taxon>
    </lineage>
</organism>
<reference evidence="2" key="1">
    <citation type="journal article" date="2014" name="Int. J. Syst. Evol. Microbiol.">
        <title>Complete genome sequence of Corynebacterium casei LMG S-19264T (=DSM 44701T), isolated from a smear-ripened cheese.</title>
        <authorList>
            <consortium name="US DOE Joint Genome Institute (JGI-PGF)"/>
            <person name="Walter F."/>
            <person name="Albersmeier A."/>
            <person name="Kalinowski J."/>
            <person name="Ruckert C."/>
        </authorList>
    </citation>
    <scope>NUCLEOTIDE SEQUENCE</scope>
    <source>
        <strain evidence="2">JCM 19831</strain>
    </source>
</reference>
<keyword evidence="3" id="KW-1185">Reference proteome</keyword>
<reference evidence="2" key="2">
    <citation type="submission" date="2020-09" db="EMBL/GenBank/DDBJ databases">
        <authorList>
            <person name="Sun Q."/>
            <person name="Ohkuma M."/>
        </authorList>
    </citation>
    <scope>NUCLEOTIDE SEQUENCE</scope>
    <source>
        <strain evidence="2">JCM 19831</strain>
    </source>
</reference>
<gene>
    <name evidence="2" type="ORF">GCM10007977_061310</name>
</gene>
<evidence type="ECO:0000259" key="1">
    <source>
        <dbReference type="PROSITE" id="PS51186"/>
    </source>
</evidence>
<feature type="domain" description="N-acetyltransferase" evidence="1">
    <location>
        <begin position="1"/>
        <end position="161"/>
    </location>
</feature>
<sequence>MASAEVPRALDSVRRLYADAFAEDPYNETVEDANRFAERLAEHAGRAGFDLVVAENGGVAGFAYGFTFGASDWWTNAHMLPPEAAGRAKFAVMEFAVRPGDRHHGIGSALMRSLLTGRRETVATLCVDPRATVKGLYLRWGWRHVTVRRSSAGQVMDVMLRRAGTGGLNP</sequence>
<dbReference type="Gene3D" id="3.40.630.30">
    <property type="match status" value="1"/>
</dbReference>
<dbReference type="GO" id="GO:0016747">
    <property type="term" value="F:acyltransferase activity, transferring groups other than amino-acyl groups"/>
    <property type="evidence" value="ECO:0007669"/>
    <property type="project" value="InterPro"/>
</dbReference>
<dbReference type="InterPro" id="IPR000182">
    <property type="entry name" value="GNAT_dom"/>
</dbReference>
<name>A0A917U265_9ACTN</name>
<dbReference type="Proteomes" id="UP000642070">
    <property type="component" value="Unassembled WGS sequence"/>
</dbReference>
<dbReference type="InterPro" id="IPR016181">
    <property type="entry name" value="Acyl_CoA_acyltransferase"/>
</dbReference>
<dbReference type="Pfam" id="PF00583">
    <property type="entry name" value="Acetyltransf_1"/>
    <property type="match status" value="1"/>
</dbReference>
<protein>
    <submittedName>
        <fullName evidence="2">N-acetyltransferase</fullName>
    </submittedName>
</protein>
<dbReference type="RefSeq" id="WP_268241701.1">
    <property type="nucleotide sequence ID" value="NZ_BMPI01000034.1"/>
</dbReference>
<dbReference type="AlphaFoldDB" id="A0A917U265"/>
<evidence type="ECO:0000313" key="2">
    <source>
        <dbReference type="EMBL" id="GGM51272.1"/>
    </source>
</evidence>
<dbReference type="PROSITE" id="PS51186">
    <property type="entry name" value="GNAT"/>
    <property type="match status" value="1"/>
</dbReference>
<proteinExistence type="predicted"/>
<comment type="caution">
    <text evidence="2">The sequence shown here is derived from an EMBL/GenBank/DDBJ whole genome shotgun (WGS) entry which is preliminary data.</text>
</comment>
<accession>A0A917U265</accession>
<evidence type="ECO:0000313" key="3">
    <source>
        <dbReference type="Proteomes" id="UP000642070"/>
    </source>
</evidence>